<dbReference type="EMBL" id="AVPK01000001">
    <property type="protein sequence ID" value="KGN39328.1"/>
    <property type="molecule type" value="Genomic_DNA"/>
</dbReference>
<dbReference type="OrthoDB" id="3209715at2"/>
<dbReference type="AlphaFoldDB" id="A0A0A0JQ80"/>
<protein>
    <recommendedName>
        <fullName evidence="3">DUF559 domain-containing protein</fullName>
    </recommendedName>
</protein>
<sequence length="260" mass="28351">MPQPRLRLSRHEREVRARGIAADQGGVAHRKQLREVGITRADIRTEITAGRWHVLGKHTVGIGSAAPTGEALWWQAVWESGAGAALDGAVALCAAGLKGFTPWRIDVTIRHANRHHQLEGMRLHRVVALPPLAGGGLPRVCVENAAIRAACWTRTDREAALVLCLVVPQRLTSPQVVRHGNGGRVYLDAGWEDIGLFVEIDGGHHQWALNPVDDALRQNDLVAAGEHVLRVPVLGLRLAQDRFMAQVVMAHERLTLQAAS</sequence>
<comment type="caution">
    <text evidence="1">The sequence shown here is derived from an EMBL/GenBank/DDBJ whole genome shotgun (WGS) entry which is preliminary data.</text>
</comment>
<evidence type="ECO:0000313" key="2">
    <source>
        <dbReference type="Proteomes" id="UP000030011"/>
    </source>
</evidence>
<accession>A0A0A0JQ80</accession>
<proteinExistence type="predicted"/>
<dbReference type="STRING" id="1385521.N803_02350"/>
<dbReference type="Proteomes" id="UP000030011">
    <property type="component" value="Unassembled WGS sequence"/>
</dbReference>
<gene>
    <name evidence="1" type="ORF">N803_02350</name>
</gene>
<reference evidence="1 2" key="1">
    <citation type="submission" date="2013-08" db="EMBL/GenBank/DDBJ databases">
        <title>The genome sequence of Knoellia subterranea.</title>
        <authorList>
            <person name="Zhu W."/>
            <person name="Wang G."/>
        </authorList>
    </citation>
    <scope>NUCLEOTIDE SEQUENCE [LARGE SCALE GENOMIC DNA]</scope>
    <source>
        <strain evidence="1 2">KCTC 19937</strain>
    </source>
</reference>
<dbReference type="eggNOG" id="COG5340">
    <property type="taxonomic scope" value="Bacteria"/>
</dbReference>
<dbReference type="RefSeq" id="WP_035902285.1">
    <property type="nucleotide sequence ID" value="NZ_AVPK01000001.1"/>
</dbReference>
<organism evidence="1 2">
    <name type="scientific">Knoellia subterranea KCTC 19937</name>
    <dbReference type="NCBI Taxonomy" id="1385521"/>
    <lineage>
        <taxon>Bacteria</taxon>
        <taxon>Bacillati</taxon>
        <taxon>Actinomycetota</taxon>
        <taxon>Actinomycetes</taxon>
        <taxon>Micrococcales</taxon>
        <taxon>Intrasporangiaceae</taxon>
        <taxon>Knoellia</taxon>
    </lineage>
</organism>
<evidence type="ECO:0000313" key="1">
    <source>
        <dbReference type="EMBL" id="KGN39328.1"/>
    </source>
</evidence>
<evidence type="ECO:0008006" key="3">
    <source>
        <dbReference type="Google" id="ProtNLM"/>
    </source>
</evidence>
<name>A0A0A0JQ80_9MICO</name>
<keyword evidence="2" id="KW-1185">Reference proteome</keyword>